<dbReference type="CDD" id="cd07503">
    <property type="entry name" value="HAD_HisB-N"/>
    <property type="match status" value="1"/>
</dbReference>
<dbReference type="PANTHER" id="PTHR42891">
    <property type="entry name" value="D-GLYCERO-BETA-D-MANNO-HEPTOSE-1,7-BISPHOSPHATE 7-PHOSPHATASE"/>
    <property type="match status" value="1"/>
</dbReference>
<dbReference type="Pfam" id="PF13242">
    <property type="entry name" value="Hydrolase_like"/>
    <property type="match status" value="1"/>
</dbReference>
<evidence type="ECO:0000256" key="5">
    <source>
        <dbReference type="ARBA" id="ARBA00023277"/>
    </source>
</evidence>
<dbReference type="RefSeq" id="WP_344694542.1">
    <property type="nucleotide sequence ID" value="NZ_BAABBF010000011.1"/>
</dbReference>
<dbReference type="InterPro" id="IPR004446">
    <property type="entry name" value="Heptose_bisP_phosphatase"/>
</dbReference>
<dbReference type="EMBL" id="BAABBF010000011">
    <property type="protein sequence ID" value="GAA3722666.1"/>
    <property type="molecule type" value="Genomic_DNA"/>
</dbReference>
<comment type="subcellular location">
    <subcellularLocation>
        <location evidence="1 7">Cytoplasm</location>
    </subcellularLocation>
</comment>
<dbReference type="InterPro" id="IPR006549">
    <property type="entry name" value="HAD-SF_hydro_IIIA"/>
</dbReference>
<evidence type="ECO:0000256" key="7">
    <source>
        <dbReference type="PIRNR" id="PIRNR004682"/>
    </source>
</evidence>
<accession>A0ABP7EQ35</accession>
<dbReference type="SUPFAM" id="SSF56784">
    <property type="entry name" value="HAD-like"/>
    <property type="match status" value="1"/>
</dbReference>
<organism evidence="8 9">
    <name type="scientific">Sphingomonas cynarae</name>
    <dbReference type="NCBI Taxonomy" id="930197"/>
    <lineage>
        <taxon>Bacteria</taxon>
        <taxon>Pseudomonadati</taxon>
        <taxon>Pseudomonadota</taxon>
        <taxon>Alphaproteobacteria</taxon>
        <taxon>Sphingomonadales</taxon>
        <taxon>Sphingomonadaceae</taxon>
        <taxon>Sphingomonas</taxon>
    </lineage>
</organism>
<keyword evidence="3" id="KW-0479">Metal-binding</keyword>
<protein>
    <recommendedName>
        <fullName evidence="6 7">D,D-heptose 1,7-bisphosphate phosphatase</fullName>
        <ecNumber evidence="7">3.1.3.-</ecNumber>
    </recommendedName>
</protein>
<comment type="similarity">
    <text evidence="7">Belongs to the gmhB family.</text>
</comment>
<evidence type="ECO:0000256" key="3">
    <source>
        <dbReference type="ARBA" id="ARBA00022723"/>
    </source>
</evidence>
<dbReference type="InterPro" id="IPR006543">
    <property type="entry name" value="Histidinol-phos"/>
</dbReference>
<proteinExistence type="inferred from homology"/>
<gene>
    <name evidence="8" type="primary">gmhB</name>
    <name evidence="8" type="ORF">GCM10022268_33550</name>
</gene>
<reference evidence="9" key="1">
    <citation type="journal article" date="2019" name="Int. J. Syst. Evol. Microbiol.">
        <title>The Global Catalogue of Microorganisms (GCM) 10K type strain sequencing project: providing services to taxonomists for standard genome sequencing and annotation.</title>
        <authorList>
            <consortium name="The Broad Institute Genomics Platform"/>
            <consortium name="The Broad Institute Genome Sequencing Center for Infectious Disease"/>
            <person name="Wu L."/>
            <person name="Ma J."/>
        </authorList>
    </citation>
    <scope>NUCLEOTIDE SEQUENCE [LARGE SCALE GENOMIC DNA]</scope>
    <source>
        <strain evidence="9">JCM 17498</strain>
    </source>
</reference>
<keyword evidence="2 7" id="KW-0963">Cytoplasm</keyword>
<dbReference type="InterPro" id="IPR023214">
    <property type="entry name" value="HAD_sf"/>
</dbReference>
<evidence type="ECO:0000313" key="8">
    <source>
        <dbReference type="EMBL" id="GAA3722666.1"/>
    </source>
</evidence>
<comment type="caution">
    <text evidence="8">The sequence shown here is derived from an EMBL/GenBank/DDBJ whole genome shotgun (WGS) entry which is preliminary data.</text>
</comment>
<dbReference type="NCBIfam" id="TIGR01656">
    <property type="entry name" value="Histidinol-ppas"/>
    <property type="match status" value="1"/>
</dbReference>
<sequence>MDILRGAAFFDRDGVINEDHGYVHRASDFVLMPGAVDAIRACNRAGLFVFVVTNQSGAARGYYDIEAVEELHRHMVQILAAQDARIDDIRYCPHLPEGNVAAFAIECGCRKPAPGMILDLLNAWPVDPARSFLIGDKLSDVAAARAAGITGHMLHDDDLYGLVGRTLAAHGADQPA</sequence>
<dbReference type="PIRSF" id="PIRSF004682">
    <property type="entry name" value="GmhB"/>
    <property type="match status" value="1"/>
</dbReference>
<dbReference type="PANTHER" id="PTHR42891:SF1">
    <property type="entry name" value="D-GLYCERO-BETA-D-MANNO-HEPTOSE-1,7-BISPHOSPHATE 7-PHOSPHATASE"/>
    <property type="match status" value="1"/>
</dbReference>
<evidence type="ECO:0000256" key="4">
    <source>
        <dbReference type="ARBA" id="ARBA00022801"/>
    </source>
</evidence>
<dbReference type="NCBIfam" id="TIGR01662">
    <property type="entry name" value="HAD-SF-IIIA"/>
    <property type="match status" value="1"/>
</dbReference>
<name>A0ABP7EQ35_9SPHN</name>
<dbReference type="EC" id="3.1.3.-" evidence="7"/>
<evidence type="ECO:0000256" key="6">
    <source>
        <dbReference type="ARBA" id="ARBA00031828"/>
    </source>
</evidence>
<evidence type="ECO:0000256" key="2">
    <source>
        <dbReference type="ARBA" id="ARBA00022490"/>
    </source>
</evidence>
<dbReference type="Proteomes" id="UP001500523">
    <property type="component" value="Unassembled WGS sequence"/>
</dbReference>
<keyword evidence="9" id="KW-1185">Reference proteome</keyword>
<dbReference type="InterPro" id="IPR036412">
    <property type="entry name" value="HAD-like_sf"/>
</dbReference>
<keyword evidence="5 7" id="KW-0119">Carbohydrate metabolism</keyword>
<keyword evidence="4 7" id="KW-0378">Hydrolase</keyword>
<evidence type="ECO:0000256" key="1">
    <source>
        <dbReference type="ARBA" id="ARBA00004496"/>
    </source>
</evidence>
<evidence type="ECO:0000313" key="9">
    <source>
        <dbReference type="Proteomes" id="UP001500523"/>
    </source>
</evidence>
<dbReference type="Gene3D" id="3.40.50.1000">
    <property type="entry name" value="HAD superfamily/HAD-like"/>
    <property type="match status" value="1"/>
</dbReference>